<reference evidence="2" key="1">
    <citation type="journal article" date="2024" name="IScience">
        <title>Strigolactones Initiate the Formation of Haustorium-like Structures in Castilleja.</title>
        <authorList>
            <person name="Buerger M."/>
            <person name="Peterson D."/>
            <person name="Chory J."/>
        </authorList>
    </citation>
    <scope>NUCLEOTIDE SEQUENCE [LARGE SCALE GENOMIC DNA]</scope>
</reference>
<name>A0ABD3DFN4_9LAMI</name>
<dbReference type="EMBL" id="JAVIJP010000017">
    <property type="protein sequence ID" value="KAL3641143.1"/>
    <property type="molecule type" value="Genomic_DNA"/>
</dbReference>
<keyword evidence="2" id="KW-1185">Reference proteome</keyword>
<evidence type="ECO:0000313" key="1">
    <source>
        <dbReference type="EMBL" id="KAL3641143.1"/>
    </source>
</evidence>
<dbReference type="Proteomes" id="UP001632038">
    <property type="component" value="Unassembled WGS sequence"/>
</dbReference>
<comment type="caution">
    <text evidence="1">The sequence shown here is derived from an EMBL/GenBank/DDBJ whole genome shotgun (WGS) entry which is preliminary data.</text>
</comment>
<protein>
    <submittedName>
        <fullName evidence="1">Uncharacterized protein</fullName>
    </submittedName>
</protein>
<sequence length="97" mass="11342">MAAEFNTKSFPFYPRVFLKITKRPLVTFAKKKIPQTKPVVNPSIIEEVSTVGDEEDDIFSGGLRRWYELVDDDGDFGDEYFAEEAEPFVTRGWSWRW</sequence>
<organism evidence="1 2">
    <name type="scientific">Castilleja foliolosa</name>
    <dbReference type="NCBI Taxonomy" id="1961234"/>
    <lineage>
        <taxon>Eukaryota</taxon>
        <taxon>Viridiplantae</taxon>
        <taxon>Streptophyta</taxon>
        <taxon>Embryophyta</taxon>
        <taxon>Tracheophyta</taxon>
        <taxon>Spermatophyta</taxon>
        <taxon>Magnoliopsida</taxon>
        <taxon>eudicotyledons</taxon>
        <taxon>Gunneridae</taxon>
        <taxon>Pentapetalae</taxon>
        <taxon>asterids</taxon>
        <taxon>lamiids</taxon>
        <taxon>Lamiales</taxon>
        <taxon>Orobanchaceae</taxon>
        <taxon>Pedicularideae</taxon>
        <taxon>Castillejinae</taxon>
        <taxon>Castilleja</taxon>
    </lineage>
</organism>
<gene>
    <name evidence="1" type="ORF">CASFOL_016111</name>
</gene>
<accession>A0ABD3DFN4</accession>
<proteinExistence type="predicted"/>
<dbReference type="AlphaFoldDB" id="A0ABD3DFN4"/>
<evidence type="ECO:0000313" key="2">
    <source>
        <dbReference type="Proteomes" id="UP001632038"/>
    </source>
</evidence>